<evidence type="ECO:0000256" key="7">
    <source>
        <dbReference type="SAM" id="Phobius"/>
    </source>
</evidence>
<evidence type="ECO:0000259" key="8">
    <source>
        <dbReference type="PROSITE" id="PS50893"/>
    </source>
</evidence>
<dbReference type="PANTHER" id="PTHR24221:SF654">
    <property type="entry name" value="ATP-BINDING CASSETTE SUB-FAMILY B MEMBER 6"/>
    <property type="match status" value="1"/>
</dbReference>
<keyword evidence="11" id="KW-1185">Reference proteome</keyword>
<evidence type="ECO:0000256" key="4">
    <source>
        <dbReference type="ARBA" id="ARBA00022840"/>
    </source>
</evidence>
<dbReference type="EMBL" id="JBHUIY010000035">
    <property type="protein sequence ID" value="MFD2235084.1"/>
    <property type="molecule type" value="Genomic_DNA"/>
</dbReference>
<evidence type="ECO:0000256" key="3">
    <source>
        <dbReference type="ARBA" id="ARBA00022741"/>
    </source>
</evidence>
<dbReference type="InterPro" id="IPR036640">
    <property type="entry name" value="ABC1_TM_sf"/>
</dbReference>
<reference evidence="11" key="1">
    <citation type="journal article" date="2019" name="Int. J. Syst. Evol. Microbiol.">
        <title>The Global Catalogue of Microorganisms (GCM) 10K type strain sequencing project: providing services to taxonomists for standard genome sequencing and annotation.</title>
        <authorList>
            <consortium name="The Broad Institute Genomics Platform"/>
            <consortium name="The Broad Institute Genome Sequencing Center for Infectious Disease"/>
            <person name="Wu L."/>
            <person name="Ma J."/>
        </authorList>
    </citation>
    <scope>NUCLEOTIDE SEQUENCE [LARGE SCALE GENOMIC DNA]</scope>
    <source>
        <strain evidence="11">KCTC 15012</strain>
    </source>
</reference>
<dbReference type="InterPro" id="IPR017871">
    <property type="entry name" value="ABC_transporter-like_CS"/>
</dbReference>
<dbReference type="PROSITE" id="PS50929">
    <property type="entry name" value="ABC_TM1F"/>
    <property type="match status" value="1"/>
</dbReference>
<sequence length="584" mass="61890">MSAPDDARALRALRQPVMGMIRAGTGLGGLGALTGLIPFIGIVELGRALLRPGPADPGELVAIAAVVVAGLVVGWSCTGGGLWLTHIADHRLQAILRRALVRKLGRVPLGWYSDRTSGAVRKAVQSDLDDLHHLVAHHYVELAGAILLPAGGLAYLMWLDWRLALLAVATLPIYGAAYAWMMRGFADKMTQLDASFSRVSAAIIEFVHGIAVVKAFGQTGRAHQGYRRAVRDFGERYAGWVRPLLQLEAISSMALSTPVILLVSLSGGAAMIARGWIGPVDLLAEVLVAVALPQTILTLNQSLTAERKAVAAADRIAGLLDTPELPSNPSPRRPEGGEVRFDSVSFRYDDGRDALSGVTLCCRPGTVTALVGPSGAGKSTLAKLVPRFYDVTGGAVLVGGIDVREIAPDRLYRHVGFVLQDVQLVHGTVADNLRLGRPSASDAEMVAATRAARIHDRILALPRGYQSVVGEDAIFSGGEAQRVSIARTLLADTPVLILDEATAHADPESEAEIQDALSVVARGRTVLVIAHRLATITGADRIIVLESGRIVEQGRHAELLAAGGPYARMWRSGANDDAIAMEAL</sequence>
<dbReference type="InterPro" id="IPR003593">
    <property type="entry name" value="AAA+_ATPase"/>
</dbReference>
<feature type="transmembrane region" description="Helical" evidence="7">
    <location>
        <begin position="21"/>
        <end position="40"/>
    </location>
</feature>
<dbReference type="Pfam" id="PF00005">
    <property type="entry name" value="ABC_tran"/>
    <property type="match status" value="1"/>
</dbReference>
<dbReference type="InterPro" id="IPR003439">
    <property type="entry name" value="ABC_transporter-like_ATP-bd"/>
</dbReference>
<protein>
    <submittedName>
        <fullName evidence="10">ABC transporter ATP-binding protein</fullName>
    </submittedName>
</protein>
<dbReference type="SUPFAM" id="SSF52540">
    <property type="entry name" value="P-loop containing nucleoside triphosphate hydrolases"/>
    <property type="match status" value="1"/>
</dbReference>
<evidence type="ECO:0000256" key="6">
    <source>
        <dbReference type="ARBA" id="ARBA00023136"/>
    </source>
</evidence>
<keyword evidence="4 10" id="KW-0067">ATP-binding</keyword>
<organism evidence="10 11">
    <name type="scientific">Phaeospirillum tilakii</name>
    <dbReference type="NCBI Taxonomy" id="741673"/>
    <lineage>
        <taxon>Bacteria</taxon>
        <taxon>Pseudomonadati</taxon>
        <taxon>Pseudomonadota</taxon>
        <taxon>Alphaproteobacteria</taxon>
        <taxon>Rhodospirillales</taxon>
        <taxon>Rhodospirillaceae</taxon>
        <taxon>Phaeospirillum</taxon>
    </lineage>
</organism>
<accession>A0ABW5CCR8</accession>
<dbReference type="SUPFAM" id="SSF90123">
    <property type="entry name" value="ABC transporter transmembrane region"/>
    <property type="match status" value="1"/>
</dbReference>
<feature type="transmembrane region" description="Helical" evidence="7">
    <location>
        <begin position="164"/>
        <end position="181"/>
    </location>
</feature>
<dbReference type="Proteomes" id="UP001597296">
    <property type="component" value="Unassembled WGS sequence"/>
</dbReference>
<dbReference type="PROSITE" id="PS00211">
    <property type="entry name" value="ABC_TRANSPORTER_1"/>
    <property type="match status" value="1"/>
</dbReference>
<keyword evidence="5 7" id="KW-1133">Transmembrane helix</keyword>
<dbReference type="SMART" id="SM00382">
    <property type="entry name" value="AAA"/>
    <property type="match status" value="1"/>
</dbReference>
<dbReference type="PROSITE" id="PS50893">
    <property type="entry name" value="ABC_TRANSPORTER_2"/>
    <property type="match status" value="1"/>
</dbReference>
<keyword evidence="2 7" id="KW-0812">Transmembrane</keyword>
<dbReference type="GO" id="GO:0005524">
    <property type="term" value="F:ATP binding"/>
    <property type="evidence" value="ECO:0007669"/>
    <property type="project" value="UniProtKB-KW"/>
</dbReference>
<evidence type="ECO:0000313" key="10">
    <source>
        <dbReference type="EMBL" id="MFD2235084.1"/>
    </source>
</evidence>
<evidence type="ECO:0000256" key="5">
    <source>
        <dbReference type="ARBA" id="ARBA00022989"/>
    </source>
</evidence>
<dbReference type="InterPro" id="IPR039421">
    <property type="entry name" value="Type_1_exporter"/>
</dbReference>
<keyword evidence="3" id="KW-0547">Nucleotide-binding</keyword>
<dbReference type="Gene3D" id="1.20.1560.10">
    <property type="entry name" value="ABC transporter type 1, transmembrane domain"/>
    <property type="match status" value="1"/>
</dbReference>
<dbReference type="InterPro" id="IPR027417">
    <property type="entry name" value="P-loop_NTPase"/>
</dbReference>
<name>A0ABW5CCR8_9PROT</name>
<evidence type="ECO:0000259" key="9">
    <source>
        <dbReference type="PROSITE" id="PS50929"/>
    </source>
</evidence>
<dbReference type="Gene3D" id="3.40.50.300">
    <property type="entry name" value="P-loop containing nucleotide triphosphate hydrolases"/>
    <property type="match status" value="1"/>
</dbReference>
<comment type="caution">
    <text evidence="10">The sequence shown here is derived from an EMBL/GenBank/DDBJ whole genome shotgun (WGS) entry which is preliminary data.</text>
</comment>
<dbReference type="RefSeq" id="WP_377317931.1">
    <property type="nucleotide sequence ID" value="NZ_JBHUIY010000035.1"/>
</dbReference>
<dbReference type="PANTHER" id="PTHR24221">
    <property type="entry name" value="ATP-BINDING CASSETTE SUB-FAMILY B"/>
    <property type="match status" value="1"/>
</dbReference>
<dbReference type="Pfam" id="PF00664">
    <property type="entry name" value="ABC_membrane"/>
    <property type="match status" value="1"/>
</dbReference>
<proteinExistence type="predicted"/>
<keyword evidence="6 7" id="KW-0472">Membrane</keyword>
<evidence type="ECO:0000256" key="2">
    <source>
        <dbReference type="ARBA" id="ARBA00022692"/>
    </source>
</evidence>
<feature type="domain" description="ABC transmembrane type-1" evidence="9">
    <location>
        <begin position="23"/>
        <end position="284"/>
    </location>
</feature>
<comment type="subcellular location">
    <subcellularLocation>
        <location evidence="1">Cell membrane</location>
        <topology evidence="1">Multi-pass membrane protein</topology>
    </subcellularLocation>
</comment>
<feature type="transmembrane region" description="Helical" evidence="7">
    <location>
        <begin position="60"/>
        <end position="84"/>
    </location>
</feature>
<gene>
    <name evidence="10" type="ORF">ACFSNB_14825</name>
</gene>
<dbReference type="InterPro" id="IPR011527">
    <property type="entry name" value="ABC1_TM_dom"/>
</dbReference>
<evidence type="ECO:0000256" key="1">
    <source>
        <dbReference type="ARBA" id="ARBA00004651"/>
    </source>
</evidence>
<feature type="domain" description="ABC transporter" evidence="8">
    <location>
        <begin position="339"/>
        <end position="572"/>
    </location>
</feature>
<evidence type="ECO:0000313" key="11">
    <source>
        <dbReference type="Proteomes" id="UP001597296"/>
    </source>
</evidence>
<dbReference type="CDD" id="cd07346">
    <property type="entry name" value="ABC_6TM_exporters"/>
    <property type="match status" value="1"/>
</dbReference>